<dbReference type="GO" id="GO:0004642">
    <property type="term" value="F:phosphoribosylformylglycinamidine synthase activity"/>
    <property type="evidence" value="ECO:0007669"/>
    <property type="project" value="UniProtKB-UniRule"/>
</dbReference>
<keyword evidence="3 6" id="KW-0547">Nucleotide-binding</keyword>
<keyword evidence="1 6" id="KW-0963">Cytoplasm</keyword>
<dbReference type="GeneID" id="85230001"/>
<accession>A0AA97I2R0</accession>
<sequence>MKFNVKITISLKGGMLDPEARAIQHALSNLGFETESLSTARLFEIALEAADEQEANAKAAEMCERLLANPVIHSYTIEVAGQ</sequence>
<evidence type="ECO:0000313" key="7">
    <source>
        <dbReference type="EMBL" id="WOF16545.1"/>
    </source>
</evidence>
<comment type="similarity">
    <text evidence="6">Belongs to the PurS family.</text>
</comment>
<evidence type="ECO:0000256" key="4">
    <source>
        <dbReference type="ARBA" id="ARBA00022755"/>
    </source>
</evidence>
<name>A0AA97I2R0_9EURY</name>
<dbReference type="EC" id="6.3.5.3" evidence="6"/>
<evidence type="ECO:0000256" key="6">
    <source>
        <dbReference type="HAMAP-Rule" id="MF_01926"/>
    </source>
</evidence>
<dbReference type="KEGG" id="mefw:F1737_07490"/>
<gene>
    <name evidence="6 7" type="primary">purS</name>
    <name evidence="7" type="ORF">F1737_07490</name>
</gene>
<dbReference type="GO" id="GO:0006189">
    <property type="term" value="P:'de novo' IMP biosynthetic process"/>
    <property type="evidence" value="ECO:0007669"/>
    <property type="project" value="UniProtKB-UniRule"/>
</dbReference>
<comment type="function">
    <text evidence="6">Part of the phosphoribosylformylglycinamidine synthase complex involved in the purines biosynthetic pathway. Catalyzes the ATP-dependent conversion of formylglycinamide ribonucleotide (FGAR) and glutamine to yield formylglycinamidine ribonucleotide (FGAM) and glutamate. The FGAM synthase complex is composed of three subunits. PurQ produces an ammonia molecule by converting glutamine to glutamate. PurL transfers the ammonia molecule to FGAR to form FGAM in an ATP-dependent manner. PurS interacts with PurQ and PurL and is thought to assist in the transfer of the ammonia molecule from PurQ to PurL.</text>
</comment>
<keyword evidence="8" id="KW-1185">Reference proteome</keyword>
<dbReference type="GO" id="GO:0005737">
    <property type="term" value="C:cytoplasm"/>
    <property type="evidence" value="ECO:0007669"/>
    <property type="project" value="UniProtKB-SubCell"/>
</dbReference>
<evidence type="ECO:0000256" key="2">
    <source>
        <dbReference type="ARBA" id="ARBA00022598"/>
    </source>
</evidence>
<evidence type="ECO:0000256" key="5">
    <source>
        <dbReference type="ARBA" id="ARBA00022840"/>
    </source>
</evidence>
<dbReference type="InterPro" id="IPR036604">
    <property type="entry name" value="PurS-like_sf"/>
</dbReference>
<dbReference type="Gene3D" id="3.30.1280.10">
    <property type="entry name" value="Phosphoribosylformylglycinamidine synthase subunit PurS"/>
    <property type="match status" value="1"/>
</dbReference>
<dbReference type="RefSeq" id="WP_317135966.1">
    <property type="nucleotide sequence ID" value="NZ_CP043875.1"/>
</dbReference>
<dbReference type="Pfam" id="PF02700">
    <property type="entry name" value="PurS"/>
    <property type="match status" value="1"/>
</dbReference>
<dbReference type="NCBIfam" id="TIGR00302">
    <property type="entry name" value="phosphoribosylformylglycinamidine synthase subunit PurS"/>
    <property type="match status" value="1"/>
</dbReference>
<dbReference type="Proteomes" id="UP001301797">
    <property type="component" value="Chromosome"/>
</dbReference>
<keyword evidence="5 6" id="KW-0067">ATP-binding</keyword>
<reference evidence="7 8" key="1">
    <citation type="submission" date="2019-09" db="EMBL/GenBank/DDBJ databases">
        <title>The complete genome of Methanoplanus sp. FWC-SCC4.</title>
        <authorList>
            <person name="Chen S.-C."/>
            <person name="Zhou Y.-Z."/>
            <person name="Lai M.-C."/>
        </authorList>
    </citation>
    <scope>NUCLEOTIDE SEQUENCE [LARGE SCALE GENOMIC DNA]</scope>
    <source>
        <strain evidence="7 8">FWC-SCC4</strain>
    </source>
</reference>
<organism evidence="7 8">
    <name type="scientific">Methanochimaera problematica</name>
    <dbReference type="NCBI Taxonomy" id="2609417"/>
    <lineage>
        <taxon>Archaea</taxon>
        <taxon>Methanobacteriati</taxon>
        <taxon>Methanobacteriota</taxon>
        <taxon>Stenosarchaea group</taxon>
        <taxon>Methanomicrobia</taxon>
        <taxon>Methanomicrobiales</taxon>
        <taxon>Methanomicrobiaceae</taxon>
        <taxon>Methanochimaera</taxon>
    </lineage>
</organism>
<comment type="subunit">
    <text evidence="6">Part of the FGAM synthase complex composed of 1 PurL, 1 PurQ and 2 PurS subunits.</text>
</comment>
<evidence type="ECO:0000256" key="3">
    <source>
        <dbReference type="ARBA" id="ARBA00022741"/>
    </source>
</evidence>
<evidence type="ECO:0000256" key="1">
    <source>
        <dbReference type="ARBA" id="ARBA00022490"/>
    </source>
</evidence>
<protein>
    <recommendedName>
        <fullName evidence="6">Phosphoribosylformylglycinamidine synthase subunit PurS</fullName>
        <shortName evidence="6">FGAM synthase</shortName>
        <ecNumber evidence="6">6.3.5.3</ecNumber>
    </recommendedName>
    <alternativeName>
        <fullName evidence="6">Formylglycinamide ribonucleotide amidotransferase subunit III</fullName>
        <shortName evidence="6">FGAR amidotransferase III</shortName>
        <shortName evidence="6">FGAR-AT III</shortName>
    </alternativeName>
    <alternativeName>
        <fullName evidence="6">Phosphoribosylformylglycinamidine synthase subunit III</fullName>
    </alternativeName>
</protein>
<dbReference type="InterPro" id="IPR003850">
    <property type="entry name" value="PurS"/>
</dbReference>
<dbReference type="NCBIfam" id="NF004630">
    <property type="entry name" value="PRK05974.1"/>
    <property type="match status" value="1"/>
</dbReference>
<dbReference type="AlphaFoldDB" id="A0AA97I2R0"/>
<dbReference type="SUPFAM" id="SSF82697">
    <property type="entry name" value="PurS-like"/>
    <property type="match status" value="1"/>
</dbReference>
<dbReference type="EMBL" id="CP043875">
    <property type="protein sequence ID" value="WOF16545.1"/>
    <property type="molecule type" value="Genomic_DNA"/>
</dbReference>
<keyword evidence="4 6" id="KW-0658">Purine biosynthesis</keyword>
<comment type="catalytic activity">
    <reaction evidence="6">
        <text>N(2)-formyl-N(1)-(5-phospho-beta-D-ribosyl)glycinamide + L-glutamine + ATP + H2O = 2-formamido-N(1)-(5-O-phospho-beta-D-ribosyl)acetamidine + L-glutamate + ADP + phosphate + H(+)</text>
        <dbReference type="Rhea" id="RHEA:17129"/>
        <dbReference type="ChEBI" id="CHEBI:15377"/>
        <dbReference type="ChEBI" id="CHEBI:15378"/>
        <dbReference type="ChEBI" id="CHEBI:29985"/>
        <dbReference type="ChEBI" id="CHEBI:30616"/>
        <dbReference type="ChEBI" id="CHEBI:43474"/>
        <dbReference type="ChEBI" id="CHEBI:58359"/>
        <dbReference type="ChEBI" id="CHEBI:147286"/>
        <dbReference type="ChEBI" id="CHEBI:147287"/>
        <dbReference type="ChEBI" id="CHEBI:456216"/>
        <dbReference type="EC" id="6.3.5.3"/>
    </reaction>
</comment>
<dbReference type="GO" id="GO:0005524">
    <property type="term" value="F:ATP binding"/>
    <property type="evidence" value="ECO:0007669"/>
    <property type="project" value="UniProtKB-UniRule"/>
</dbReference>
<dbReference type="HAMAP" id="MF_01926">
    <property type="entry name" value="PurS"/>
    <property type="match status" value="1"/>
</dbReference>
<comment type="subcellular location">
    <subcellularLocation>
        <location evidence="6">Cytoplasm</location>
    </subcellularLocation>
</comment>
<dbReference type="PANTHER" id="PTHR34696:SF1">
    <property type="entry name" value="PHOSPHORIBOSYLFORMYLGLYCINAMIDINE SYNTHASE SUBUNIT PURS"/>
    <property type="match status" value="1"/>
</dbReference>
<comment type="pathway">
    <text evidence="6">Purine metabolism; IMP biosynthesis via de novo pathway; 5-amino-1-(5-phospho-D-ribosyl)imidazole from N(2)-formyl-N(1)-(5-phospho-D-ribosyl)glycinamide: step 1/2.</text>
</comment>
<dbReference type="PANTHER" id="PTHR34696">
    <property type="entry name" value="PHOSPHORIBOSYLFORMYLGLYCINAMIDINE SYNTHASE SUBUNIT PURS"/>
    <property type="match status" value="1"/>
</dbReference>
<proteinExistence type="inferred from homology"/>
<keyword evidence="2 6" id="KW-0436">Ligase</keyword>
<evidence type="ECO:0000313" key="8">
    <source>
        <dbReference type="Proteomes" id="UP001301797"/>
    </source>
</evidence>